<reference evidence="7 8" key="1">
    <citation type="submission" date="2021-06" db="EMBL/GenBank/DDBJ databases">
        <authorList>
            <person name="Palmer J.M."/>
        </authorList>
    </citation>
    <scope>NUCLEOTIDE SEQUENCE [LARGE SCALE GENOMIC DNA]</scope>
    <source>
        <strain evidence="7 8">XR_2019</strain>
        <tissue evidence="7">Muscle</tissue>
    </source>
</reference>
<evidence type="ECO:0000256" key="4">
    <source>
        <dbReference type="ARBA" id="ARBA00022737"/>
    </source>
</evidence>
<proteinExistence type="predicted"/>
<dbReference type="Gene3D" id="2.130.10.10">
    <property type="entry name" value="YVTN repeat-like/Quinoprotein amine dehydrogenase"/>
    <property type="match status" value="1"/>
</dbReference>
<keyword evidence="2" id="KW-0853">WD repeat</keyword>
<dbReference type="PANTHER" id="PTHR16288:SF0">
    <property type="entry name" value="TRNA (GUANINE-N(7)-)-METHYLTRANSFERASE NON-CATALYTIC SUBUNIT WDR4"/>
    <property type="match status" value="1"/>
</dbReference>
<evidence type="ECO:0000256" key="2">
    <source>
        <dbReference type="ARBA" id="ARBA00022574"/>
    </source>
</evidence>
<dbReference type="InterPro" id="IPR015943">
    <property type="entry name" value="WD40/YVTN_repeat-like_dom_sf"/>
</dbReference>
<evidence type="ECO:0000313" key="8">
    <source>
        <dbReference type="Proteomes" id="UP001444071"/>
    </source>
</evidence>
<sequence>MPHWLWDTSVILNVTTAASLCTVQIQAHTDLCHLSTICVLHRWVTRRSTSLVFSQAEEELLVADKSGDVYSFSVVEPQREGELKMGHLSMLLAVTISPDDQYIITADRDEKIRVSHHKSPYNIQSYCLGHHQLPWGDALYLAALDYCYPLEHGLPAFYCF</sequence>
<comment type="caution">
    <text evidence="7">The sequence shown here is derived from an EMBL/GenBank/DDBJ whole genome shotgun (WGS) entry which is preliminary data.</text>
</comment>
<dbReference type="PANTHER" id="PTHR16288">
    <property type="entry name" value="WD40 REPEAT PROTEIN 4"/>
    <property type="match status" value="1"/>
</dbReference>
<gene>
    <name evidence="7" type="ORF">XENORESO_011047</name>
</gene>
<evidence type="ECO:0000313" key="7">
    <source>
        <dbReference type="EMBL" id="MEQ2275924.1"/>
    </source>
</evidence>
<accession>A0ABV0X3L2</accession>
<dbReference type="EMBL" id="JAHRIM010083481">
    <property type="protein sequence ID" value="MEQ2275924.1"/>
    <property type="molecule type" value="Genomic_DNA"/>
</dbReference>
<dbReference type="InterPro" id="IPR036322">
    <property type="entry name" value="WD40_repeat_dom_sf"/>
</dbReference>
<keyword evidence="4" id="KW-0677">Repeat</keyword>
<keyword evidence="5" id="KW-0539">Nucleus</keyword>
<protein>
    <submittedName>
        <fullName evidence="7">Uncharacterized protein</fullName>
    </submittedName>
</protein>
<keyword evidence="8" id="KW-1185">Reference proteome</keyword>
<evidence type="ECO:0000256" key="6">
    <source>
        <dbReference type="SAM" id="SignalP"/>
    </source>
</evidence>
<evidence type="ECO:0000256" key="5">
    <source>
        <dbReference type="ARBA" id="ARBA00023242"/>
    </source>
</evidence>
<evidence type="ECO:0000256" key="1">
    <source>
        <dbReference type="ARBA" id="ARBA00004123"/>
    </source>
</evidence>
<comment type="subcellular location">
    <subcellularLocation>
        <location evidence="1">Nucleus</location>
    </subcellularLocation>
</comment>
<dbReference type="SUPFAM" id="SSF50978">
    <property type="entry name" value="WD40 repeat-like"/>
    <property type="match status" value="1"/>
</dbReference>
<evidence type="ECO:0000256" key="3">
    <source>
        <dbReference type="ARBA" id="ARBA00022694"/>
    </source>
</evidence>
<keyword evidence="6" id="KW-0732">Signal</keyword>
<organism evidence="7 8">
    <name type="scientific">Xenotaenia resolanae</name>
    <dbReference type="NCBI Taxonomy" id="208358"/>
    <lineage>
        <taxon>Eukaryota</taxon>
        <taxon>Metazoa</taxon>
        <taxon>Chordata</taxon>
        <taxon>Craniata</taxon>
        <taxon>Vertebrata</taxon>
        <taxon>Euteleostomi</taxon>
        <taxon>Actinopterygii</taxon>
        <taxon>Neopterygii</taxon>
        <taxon>Teleostei</taxon>
        <taxon>Neoteleostei</taxon>
        <taxon>Acanthomorphata</taxon>
        <taxon>Ovalentaria</taxon>
        <taxon>Atherinomorphae</taxon>
        <taxon>Cyprinodontiformes</taxon>
        <taxon>Goodeidae</taxon>
        <taxon>Xenotaenia</taxon>
    </lineage>
</organism>
<dbReference type="Proteomes" id="UP001444071">
    <property type="component" value="Unassembled WGS sequence"/>
</dbReference>
<dbReference type="InterPro" id="IPR028884">
    <property type="entry name" value="Trm82"/>
</dbReference>
<keyword evidence="3" id="KW-0819">tRNA processing</keyword>
<feature type="signal peptide" evidence="6">
    <location>
        <begin position="1"/>
        <end position="17"/>
    </location>
</feature>
<name>A0ABV0X3L2_9TELE</name>
<feature type="chain" id="PRO_5047064673" evidence="6">
    <location>
        <begin position="18"/>
        <end position="160"/>
    </location>
</feature>